<sequence>MKNHPALKKYPPLLPASAPRNHADSTPSSSTSDETIKRRRVGVQVACNACRTKKTRCDGERPTCSPCQRRGTECAWSDKREPNDETLEVLELLKSAPEKTAIDILRLLRTSGDVRAVLSMVNGGMDGKHRPSDRDASLAMTMSAQSPLELELMVRNPNSYPTLRPISEAALEESNLLRPVNLARYDSHEQSLADLRIEYWTRVPIPNNFAASILSLYLETDHPLLGLFDPDKFIGDLVNRRERFCSSFLVASVLYWGCQMYSALDKGANEYLHQFCTEAERLWSLNRLDDSPLNMAGAQLLSLAYMGHGKDHLVLRYLKDAVEMGTRMGLLGVDNETAARKLDHLPEETRQAYAYAAWGVFNWAVLISLFYQQPGLEYPVYPPMLPIPGEDGAEDLGGLGMFDTPPPRPGWPAYMGKTLTTLCQFWRIMHGVSMKYFSRVRAVDYSNLELEFAEMKFREILAWAENLPRAMLLTDTSPHHVVVFHIWLHASILDILRPFIIRQKFEHVRLRTFSADLSTPAAACKASVNQLKHLIVHFRSHYESSTYTFLWHTALTYVANAVLQDADDPAWRLYFLLCIYGYESLRRPFRVSAAIGMGLLSMILRDRDMTSLDARRLLGELNERGLNHVQGAVRATFMGDLDLAQTDPEAATVEHLADQFEGMALLREWTIDGVDATMT</sequence>
<name>A0A9P9WI33_9PEZI</name>
<dbReference type="PANTHER" id="PTHR47256">
    <property type="entry name" value="ZN(II)2CYS6 TRANSCRIPTION FACTOR (EUROFUNG)-RELATED"/>
    <property type="match status" value="1"/>
</dbReference>
<evidence type="ECO:0000256" key="2">
    <source>
        <dbReference type="SAM" id="MobiDB-lite"/>
    </source>
</evidence>
<dbReference type="Proteomes" id="UP000829685">
    <property type="component" value="Unassembled WGS sequence"/>
</dbReference>
<evidence type="ECO:0000313" key="5">
    <source>
        <dbReference type="Proteomes" id="UP000829685"/>
    </source>
</evidence>
<dbReference type="PANTHER" id="PTHR47256:SF1">
    <property type="entry name" value="ZN(II)2CYS6 TRANSCRIPTION FACTOR (EUROFUNG)"/>
    <property type="match status" value="1"/>
</dbReference>
<dbReference type="CDD" id="cd12148">
    <property type="entry name" value="fungal_TF_MHR"/>
    <property type="match status" value="1"/>
</dbReference>
<gene>
    <name evidence="4" type="ORF">JX265_008482</name>
</gene>
<reference evidence="4" key="1">
    <citation type="submission" date="2021-03" db="EMBL/GenBank/DDBJ databases">
        <title>Revisited historic fungal species revealed as producer of novel bioactive compounds through whole genome sequencing and comparative genomics.</title>
        <authorList>
            <person name="Vignolle G.A."/>
            <person name="Hochenegger N."/>
            <person name="Mach R.L."/>
            <person name="Mach-Aigner A.R."/>
            <person name="Javad Rahimi M."/>
            <person name="Salim K.A."/>
            <person name="Chan C.M."/>
            <person name="Lim L.B.L."/>
            <person name="Cai F."/>
            <person name="Druzhinina I.S."/>
            <person name="U'Ren J.M."/>
            <person name="Derntl C."/>
        </authorList>
    </citation>
    <scope>NUCLEOTIDE SEQUENCE</scope>
    <source>
        <strain evidence="4">TUCIM 5799</strain>
    </source>
</reference>
<dbReference type="InterPro" id="IPR053187">
    <property type="entry name" value="Notoamide_regulator"/>
</dbReference>
<feature type="compositionally biased region" description="Low complexity" evidence="2">
    <location>
        <begin position="8"/>
        <end position="33"/>
    </location>
</feature>
<dbReference type="Gene3D" id="4.10.240.10">
    <property type="entry name" value="Zn(2)-C6 fungal-type DNA-binding domain"/>
    <property type="match status" value="1"/>
</dbReference>
<dbReference type="SMART" id="SM00066">
    <property type="entry name" value="GAL4"/>
    <property type="match status" value="1"/>
</dbReference>
<evidence type="ECO:0000313" key="4">
    <source>
        <dbReference type="EMBL" id="KAI1864758.1"/>
    </source>
</evidence>
<keyword evidence="1" id="KW-0539">Nucleus</keyword>
<dbReference type="InterPro" id="IPR036864">
    <property type="entry name" value="Zn2-C6_fun-type_DNA-bd_sf"/>
</dbReference>
<dbReference type="EMBL" id="JAFIMR010000023">
    <property type="protein sequence ID" value="KAI1864758.1"/>
    <property type="molecule type" value="Genomic_DNA"/>
</dbReference>
<evidence type="ECO:0000256" key="1">
    <source>
        <dbReference type="ARBA" id="ARBA00023242"/>
    </source>
</evidence>
<keyword evidence="5" id="KW-1185">Reference proteome</keyword>
<organism evidence="4 5">
    <name type="scientific">Neoarthrinium moseri</name>
    <dbReference type="NCBI Taxonomy" id="1658444"/>
    <lineage>
        <taxon>Eukaryota</taxon>
        <taxon>Fungi</taxon>
        <taxon>Dikarya</taxon>
        <taxon>Ascomycota</taxon>
        <taxon>Pezizomycotina</taxon>
        <taxon>Sordariomycetes</taxon>
        <taxon>Xylariomycetidae</taxon>
        <taxon>Amphisphaeriales</taxon>
        <taxon>Apiosporaceae</taxon>
        <taxon>Neoarthrinium</taxon>
    </lineage>
</organism>
<dbReference type="PROSITE" id="PS50048">
    <property type="entry name" value="ZN2_CY6_FUNGAL_2"/>
    <property type="match status" value="1"/>
</dbReference>
<proteinExistence type="predicted"/>
<dbReference type="GO" id="GO:0008270">
    <property type="term" value="F:zinc ion binding"/>
    <property type="evidence" value="ECO:0007669"/>
    <property type="project" value="InterPro"/>
</dbReference>
<dbReference type="CDD" id="cd00067">
    <property type="entry name" value="GAL4"/>
    <property type="match status" value="1"/>
</dbReference>
<feature type="domain" description="Zn(2)-C6 fungal-type" evidence="3">
    <location>
        <begin position="46"/>
        <end position="76"/>
    </location>
</feature>
<dbReference type="SUPFAM" id="SSF57701">
    <property type="entry name" value="Zn2/Cys6 DNA-binding domain"/>
    <property type="match status" value="1"/>
</dbReference>
<dbReference type="Pfam" id="PF00172">
    <property type="entry name" value="Zn_clus"/>
    <property type="match status" value="1"/>
</dbReference>
<dbReference type="InterPro" id="IPR001138">
    <property type="entry name" value="Zn2Cys6_DnaBD"/>
</dbReference>
<dbReference type="GO" id="GO:0000981">
    <property type="term" value="F:DNA-binding transcription factor activity, RNA polymerase II-specific"/>
    <property type="evidence" value="ECO:0007669"/>
    <property type="project" value="InterPro"/>
</dbReference>
<accession>A0A9P9WI33</accession>
<dbReference type="PROSITE" id="PS00463">
    <property type="entry name" value="ZN2_CY6_FUNGAL_1"/>
    <property type="match status" value="1"/>
</dbReference>
<dbReference type="AlphaFoldDB" id="A0A9P9WI33"/>
<feature type="region of interest" description="Disordered" evidence="2">
    <location>
        <begin position="1"/>
        <end position="37"/>
    </location>
</feature>
<comment type="caution">
    <text evidence="4">The sequence shown here is derived from an EMBL/GenBank/DDBJ whole genome shotgun (WGS) entry which is preliminary data.</text>
</comment>
<evidence type="ECO:0000259" key="3">
    <source>
        <dbReference type="PROSITE" id="PS50048"/>
    </source>
</evidence>
<protein>
    <recommendedName>
        <fullName evidence="3">Zn(2)-C6 fungal-type domain-containing protein</fullName>
    </recommendedName>
</protein>